<dbReference type="InterPro" id="IPR053913">
    <property type="entry name" value="NADAR-DarT1"/>
</dbReference>
<dbReference type="Proteomes" id="UP000516361">
    <property type="component" value="Chromosome"/>
</dbReference>
<dbReference type="KEGG" id="ocy:OSSY52_19010"/>
<dbReference type="Pfam" id="PF22397">
    <property type="entry name" value="NADAR-DarT1"/>
    <property type="match status" value="1"/>
</dbReference>
<protein>
    <submittedName>
        <fullName evidence="1">Uncharacterized protein</fullName>
    </submittedName>
</protein>
<sequence length="228" mass="27023">MAKRLIFIVYPLEKKEVEFEWNPGFSIVQKRKNIESLHKNAKKIGINKILEISSKSESQLGIQLSAFNLKIRTSKGRFHLENIFQSSKVFENGGPYNDILYLTSKDAKKDERLKSSGKLRYFKFDGEKWDLIPITAFYDYLYFNALLESNIDFDLLLEYEAFSDIEFNHKKSYNCQAEALSKFMNLYKNHKIPKKYFNEKSISKNNFFKLMNYDKKTKDTLNKTYLLF</sequence>
<gene>
    <name evidence="1" type="ORF">OSSY52_19010</name>
</gene>
<dbReference type="RefSeq" id="WP_190614516.1">
    <property type="nucleotide sequence ID" value="NZ_AP018712.1"/>
</dbReference>
<organism evidence="1 2">
    <name type="scientific">Tepiditoga spiralis</name>
    <dbReference type="NCBI Taxonomy" id="2108365"/>
    <lineage>
        <taxon>Bacteria</taxon>
        <taxon>Thermotogati</taxon>
        <taxon>Thermotogota</taxon>
        <taxon>Thermotogae</taxon>
        <taxon>Petrotogales</taxon>
        <taxon>Petrotogaceae</taxon>
        <taxon>Tepiditoga</taxon>
    </lineage>
</organism>
<name>A0A7G1G5B1_9BACT</name>
<proteinExistence type="predicted"/>
<keyword evidence="2" id="KW-1185">Reference proteome</keyword>
<dbReference type="InParanoid" id="A0A7G1G5B1"/>
<reference evidence="1 2" key="1">
    <citation type="submission" date="2018-06" db="EMBL/GenBank/DDBJ databases">
        <title>Genome sequencing of Oceanotoga sp. sy52.</title>
        <authorList>
            <person name="Mori K."/>
        </authorList>
    </citation>
    <scope>NUCLEOTIDE SEQUENCE [LARGE SCALE GENOMIC DNA]</scope>
    <source>
        <strain evidence="2">sy52</strain>
    </source>
</reference>
<evidence type="ECO:0000313" key="1">
    <source>
        <dbReference type="EMBL" id="BBE31760.1"/>
    </source>
</evidence>
<accession>A0A7G1G5B1</accession>
<evidence type="ECO:0000313" key="2">
    <source>
        <dbReference type="Proteomes" id="UP000516361"/>
    </source>
</evidence>
<dbReference type="AlphaFoldDB" id="A0A7G1G5B1"/>
<dbReference type="EMBL" id="AP018712">
    <property type="protein sequence ID" value="BBE31760.1"/>
    <property type="molecule type" value="Genomic_DNA"/>
</dbReference>